<dbReference type="Gene3D" id="3.40.50.2300">
    <property type="match status" value="1"/>
</dbReference>
<keyword evidence="3" id="KW-0805">Transcription regulation</keyword>
<feature type="modified residue" description="4-aspartylphosphate" evidence="6">
    <location>
        <position position="67"/>
    </location>
</feature>
<dbReference type="InterPro" id="IPR016032">
    <property type="entry name" value="Sig_transdc_resp-reg_C-effctor"/>
</dbReference>
<dbReference type="SMART" id="SM00421">
    <property type="entry name" value="HTH_LUXR"/>
    <property type="match status" value="1"/>
</dbReference>
<dbReference type="SMART" id="SM00448">
    <property type="entry name" value="REC"/>
    <property type="match status" value="1"/>
</dbReference>
<evidence type="ECO:0000256" key="4">
    <source>
        <dbReference type="ARBA" id="ARBA00023125"/>
    </source>
</evidence>
<evidence type="ECO:0000256" key="5">
    <source>
        <dbReference type="ARBA" id="ARBA00023163"/>
    </source>
</evidence>
<feature type="domain" description="Response regulatory" evidence="8">
    <location>
        <begin position="16"/>
        <end position="132"/>
    </location>
</feature>
<name>A0A2S0P8X5_9NEIS</name>
<reference evidence="9 10" key="1">
    <citation type="submission" date="2018-04" db="EMBL/GenBank/DDBJ databases">
        <title>Denitrifier Microvirgula.</title>
        <authorList>
            <person name="Anderson E."/>
            <person name="Jang J."/>
            <person name="Ishii S."/>
        </authorList>
    </citation>
    <scope>NUCLEOTIDE SEQUENCE [LARGE SCALE GENOMIC DNA]</scope>
    <source>
        <strain evidence="9 10">BE2.4</strain>
    </source>
</reference>
<keyword evidence="10" id="KW-1185">Reference proteome</keyword>
<dbReference type="PRINTS" id="PR00038">
    <property type="entry name" value="HTHLUXR"/>
</dbReference>
<dbReference type="NCBIfam" id="NF011896">
    <property type="entry name" value="PRK15369.1"/>
    <property type="match status" value="1"/>
</dbReference>
<dbReference type="PROSITE" id="PS00622">
    <property type="entry name" value="HTH_LUXR_1"/>
    <property type="match status" value="1"/>
</dbReference>
<dbReference type="SUPFAM" id="SSF52172">
    <property type="entry name" value="CheY-like"/>
    <property type="match status" value="1"/>
</dbReference>
<dbReference type="GO" id="GO:0003677">
    <property type="term" value="F:DNA binding"/>
    <property type="evidence" value="ECO:0007669"/>
    <property type="project" value="UniProtKB-KW"/>
</dbReference>
<keyword evidence="4 9" id="KW-0238">DNA-binding</keyword>
<dbReference type="KEGG" id="maer:DAI18_06995"/>
<keyword evidence="5" id="KW-0804">Transcription</keyword>
<dbReference type="Proteomes" id="UP000244173">
    <property type="component" value="Chromosome"/>
</dbReference>
<dbReference type="CDD" id="cd06170">
    <property type="entry name" value="LuxR_C_like"/>
    <property type="match status" value="1"/>
</dbReference>
<dbReference type="CDD" id="cd17535">
    <property type="entry name" value="REC_NarL-like"/>
    <property type="match status" value="1"/>
</dbReference>
<evidence type="ECO:0000313" key="10">
    <source>
        <dbReference type="Proteomes" id="UP000244173"/>
    </source>
</evidence>
<feature type="domain" description="HTH luxR-type" evidence="7">
    <location>
        <begin position="152"/>
        <end position="217"/>
    </location>
</feature>
<accession>A0A2S0P8X5</accession>
<dbReference type="SUPFAM" id="SSF46894">
    <property type="entry name" value="C-terminal effector domain of the bipartite response regulators"/>
    <property type="match status" value="1"/>
</dbReference>
<evidence type="ECO:0000256" key="2">
    <source>
        <dbReference type="ARBA" id="ARBA00023012"/>
    </source>
</evidence>
<dbReference type="InterPro" id="IPR000792">
    <property type="entry name" value="Tscrpt_reg_LuxR_C"/>
</dbReference>
<dbReference type="Pfam" id="PF00196">
    <property type="entry name" value="GerE"/>
    <property type="match status" value="1"/>
</dbReference>
<dbReference type="InterPro" id="IPR011006">
    <property type="entry name" value="CheY-like_superfamily"/>
</dbReference>
<evidence type="ECO:0000259" key="7">
    <source>
        <dbReference type="PROSITE" id="PS50043"/>
    </source>
</evidence>
<dbReference type="EMBL" id="CP028519">
    <property type="protein sequence ID" value="AVY93818.1"/>
    <property type="molecule type" value="Genomic_DNA"/>
</dbReference>
<evidence type="ECO:0000256" key="6">
    <source>
        <dbReference type="PROSITE-ProRule" id="PRU00169"/>
    </source>
</evidence>
<evidence type="ECO:0000313" key="9">
    <source>
        <dbReference type="EMBL" id="AVY93818.1"/>
    </source>
</evidence>
<dbReference type="InterPro" id="IPR058245">
    <property type="entry name" value="NreC/VraR/RcsB-like_REC"/>
</dbReference>
<proteinExistence type="predicted"/>
<dbReference type="Pfam" id="PF00072">
    <property type="entry name" value="Response_reg"/>
    <property type="match status" value="1"/>
</dbReference>
<dbReference type="OrthoDB" id="9816469at2"/>
<dbReference type="PANTHER" id="PTHR43214:SF3">
    <property type="entry name" value="RESPONSE REGULATOR UVRY"/>
    <property type="match status" value="1"/>
</dbReference>
<sequence length="219" mass="23704">MSFFPVSHRTGPSVRRILVVDDHSLLSDGIRSLLSSVPTYLVVGEVGDGLQVYQACQQLLPDVVVLDLGLPGMDGIDVIRQLKRRWPALIVVVLTADAAEYRARDALAAGAQAYVLKKSPRQTLLAALHLALAGKAFLDPALDAGQVAGPQGTAGQTRLTTRERQVLKLIAEGLRNRDIAESLTITIKTVETHRLNLMRKLDAHNAVALADWASRLGIH</sequence>
<dbReference type="InterPro" id="IPR039420">
    <property type="entry name" value="WalR-like"/>
</dbReference>
<keyword evidence="1 6" id="KW-0597">Phosphoprotein</keyword>
<dbReference type="PROSITE" id="PS50110">
    <property type="entry name" value="RESPONSE_REGULATORY"/>
    <property type="match status" value="1"/>
</dbReference>
<evidence type="ECO:0000256" key="3">
    <source>
        <dbReference type="ARBA" id="ARBA00023015"/>
    </source>
</evidence>
<protein>
    <submittedName>
        <fullName evidence="9">DNA-binding response regulator</fullName>
    </submittedName>
</protein>
<keyword evidence="2" id="KW-0902">Two-component regulatory system</keyword>
<dbReference type="InterPro" id="IPR001789">
    <property type="entry name" value="Sig_transdc_resp-reg_receiver"/>
</dbReference>
<organism evidence="9 10">
    <name type="scientific">Microvirgula aerodenitrificans</name>
    <dbReference type="NCBI Taxonomy" id="57480"/>
    <lineage>
        <taxon>Bacteria</taxon>
        <taxon>Pseudomonadati</taxon>
        <taxon>Pseudomonadota</taxon>
        <taxon>Betaproteobacteria</taxon>
        <taxon>Neisseriales</taxon>
        <taxon>Aquaspirillaceae</taxon>
        <taxon>Microvirgula</taxon>
    </lineage>
</organism>
<dbReference type="GO" id="GO:0000160">
    <property type="term" value="P:phosphorelay signal transduction system"/>
    <property type="evidence" value="ECO:0007669"/>
    <property type="project" value="UniProtKB-KW"/>
</dbReference>
<dbReference type="PROSITE" id="PS50043">
    <property type="entry name" value="HTH_LUXR_2"/>
    <property type="match status" value="1"/>
</dbReference>
<evidence type="ECO:0000256" key="1">
    <source>
        <dbReference type="ARBA" id="ARBA00022553"/>
    </source>
</evidence>
<dbReference type="GO" id="GO:0006355">
    <property type="term" value="P:regulation of DNA-templated transcription"/>
    <property type="evidence" value="ECO:0007669"/>
    <property type="project" value="InterPro"/>
</dbReference>
<dbReference type="AlphaFoldDB" id="A0A2S0P8X5"/>
<dbReference type="PANTHER" id="PTHR43214">
    <property type="entry name" value="TWO-COMPONENT RESPONSE REGULATOR"/>
    <property type="match status" value="1"/>
</dbReference>
<evidence type="ECO:0000259" key="8">
    <source>
        <dbReference type="PROSITE" id="PS50110"/>
    </source>
</evidence>
<gene>
    <name evidence="9" type="ORF">DAI18_06995</name>
</gene>